<sequence>MSYAALVLSLTESDEEISLTLVPRNGSGLRGPREDEIDAAIADIRAAIATR</sequence>
<reference evidence="1 2" key="1">
    <citation type="submission" date="2021-06" db="EMBL/GenBank/DDBJ databases">
        <title>Genome-based taxonomic framework of Microbacterium strains isolated from marine environment, the description of four new species and reclassification of four preexisting species.</title>
        <authorList>
            <person name="Lee S.D."/>
            <person name="Kim S.-M."/>
            <person name="Byeon Y.-S."/>
            <person name="Yang H.L."/>
            <person name="Kim I.S."/>
        </authorList>
    </citation>
    <scope>NUCLEOTIDE SEQUENCE [LARGE SCALE GENOMIC DNA]</scope>
    <source>
        <strain evidence="1 2">KACC 14465</strain>
    </source>
</reference>
<evidence type="ECO:0000313" key="2">
    <source>
        <dbReference type="Proteomes" id="UP001215097"/>
    </source>
</evidence>
<protein>
    <submittedName>
        <fullName evidence="1">Uncharacterized protein</fullName>
    </submittedName>
</protein>
<evidence type="ECO:0000313" key="1">
    <source>
        <dbReference type="EMBL" id="WDM44810.1"/>
    </source>
</evidence>
<dbReference type="RefSeq" id="WP_282214961.1">
    <property type="nucleotide sequence ID" value="NZ_BAAAUN010000001.1"/>
</dbReference>
<proteinExistence type="predicted"/>
<dbReference type="Proteomes" id="UP001215097">
    <property type="component" value="Chromosome"/>
</dbReference>
<organism evidence="1 2">
    <name type="scientific">Microbacterium luteolum</name>
    <name type="common">Aureobacterium luteolum</name>
    <dbReference type="NCBI Taxonomy" id="69367"/>
    <lineage>
        <taxon>Bacteria</taxon>
        <taxon>Bacillati</taxon>
        <taxon>Actinomycetota</taxon>
        <taxon>Actinomycetes</taxon>
        <taxon>Micrococcales</taxon>
        <taxon>Microbacteriaceae</taxon>
        <taxon>Microbacterium</taxon>
    </lineage>
</organism>
<accession>A0ABY7XVJ1</accession>
<name>A0ABY7XVJ1_MICLT</name>
<dbReference type="EMBL" id="CP078075">
    <property type="protein sequence ID" value="WDM44810.1"/>
    <property type="molecule type" value="Genomic_DNA"/>
</dbReference>
<keyword evidence="2" id="KW-1185">Reference proteome</keyword>
<gene>
    <name evidence="1" type="ORF">KV395_16845</name>
</gene>